<evidence type="ECO:0000256" key="5">
    <source>
        <dbReference type="ARBA" id="ARBA00022605"/>
    </source>
</evidence>
<evidence type="ECO:0000256" key="7">
    <source>
        <dbReference type="ARBA" id="ARBA00022801"/>
    </source>
</evidence>
<dbReference type="PANTHER" id="PTHR43808:SF31">
    <property type="entry name" value="N-ACETYL-L-CITRULLINE DEACETYLASE"/>
    <property type="match status" value="1"/>
</dbReference>
<dbReference type="InterPro" id="IPR050072">
    <property type="entry name" value="Peptidase_M20A"/>
</dbReference>
<dbReference type="InterPro" id="IPR001261">
    <property type="entry name" value="ArgE/DapE_CS"/>
</dbReference>
<evidence type="ECO:0000313" key="12">
    <source>
        <dbReference type="Proteomes" id="UP001431784"/>
    </source>
</evidence>
<name>A0ABT5TDL8_9RHOB</name>
<dbReference type="RefSeq" id="WP_274352933.1">
    <property type="nucleotide sequence ID" value="NZ_JAQZSM010000013.1"/>
</dbReference>
<keyword evidence="7 11" id="KW-0378">Hydrolase</keyword>
<evidence type="ECO:0000256" key="9">
    <source>
        <dbReference type="ARBA" id="ARBA00023285"/>
    </source>
</evidence>
<dbReference type="CDD" id="cd03894">
    <property type="entry name" value="M20_ArgE"/>
    <property type="match status" value="1"/>
</dbReference>
<evidence type="ECO:0000313" key="11">
    <source>
        <dbReference type="EMBL" id="MDD7972257.1"/>
    </source>
</evidence>
<accession>A0ABT5TDL8</accession>
<dbReference type="Gene3D" id="3.40.630.10">
    <property type="entry name" value="Zn peptidases"/>
    <property type="match status" value="1"/>
</dbReference>
<sequence>MPSAATQTALKALIGFDTTSRNSNLPLIDWAEDWLTRHGAVCRRVHDATGTKANLWATFGPADVPGWVLSGHTDTVPVDGQNWTTDPFRLTERDGRFYGRGTCDMKGFIACCLGLAPVLQHAALARPVHLALSYDEEIGCLGVRGLLRMVMAEPVQPMACIVGEPTLMQVCIGHKTKRSLRATFTGTTGHSSRAPQFVNAVEYGARLIAHMQAIGHRLATEGLRDPMYDTPHSTAHVGTAHGGTALNIVPARFVTEFEFRVLTQEDADALVDEVRIFIAETLLPDMQRIDPAADISLEVTSFYPGLDTAVDAPVAVTARRLANRNDSIKVAYGTEGGLFHEMANIPTVICGPGSIGQAHQPDEFVAANQLDACEAFLRGIINECR</sequence>
<dbReference type="InterPro" id="IPR036264">
    <property type="entry name" value="Bact_exopeptidase_dim_dom"/>
</dbReference>
<comment type="caution">
    <text evidence="11">The sequence shown here is derived from an EMBL/GenBank/DDBJ whole genome shotgun (WGS) entry which is preliminary data.</text>
</comment>
<dbReference type="NCBIfam" id="TIGR01892">
    <property type="entry name" value="AcOrn-deacetyl"/>
    <property type="match status" value="1"/>
</dbReference>
<dbReference type="EC" id="3.5.1.16" evidence="11"/>
<evidence type="ECO:0000256" key="6">
    <source>
        <dbReference type="ARBA" id="ARBA00022723"/>
    </source>
</evidence>
<protein>
    <submittedName>
        <fullName evidence="11">Acetylornithine deacetylase</fullName>
        <ecNumber evidence="11">3.5.1.16</ecNumber>
    </submittedName>
</protein>
<feature type="domain" description="Peptidase M20 dimerisation" evidence="10">
    <location>
        <begin position="172"/>
        <end position="283"/>
    </location>
</feature>
<dbReference type="Proteomes" id="UP001431784">
    <property type="component" value="Unassembled WGS sequence"/>
</dbReference>
<dbReference type="Gene3D" id="3.30.70.360">
    <property type="match status" value="1"/>
</dbReference>
<keyword evidence="8" id="KW-0862">Zinc</keyword>
<comment type="similarity">
    <text evidence="2">Belongs to the peptidase M20A family. ArgE subfamily.</text>
</comment>
<evidence type="ECO:0000256" key="4">
    <source>
        <dbReference type="ARBA" id="ARBA00022571"/>
    </source>
</evidence>
<dbReference type="GO" id="GO:0008777">
    <property type="term" value="F:acetylornithine deacetylase activity"/>
    <property type="evidence" value="ECO:0007669"/>
    <property type="project" value="UniProtKB-EC"/>
</dbReference>
<keyword evidence="9" id="KW-0170">Cobalt</keyword>
<dbReference type="InterPro" id="IPR011650">
    <property type="entry name" value="Peptidase_M20_dimer"/>
</dbReference>
<organism evidence="11 12">
    <name type="scientific">Roseinatronobacter alkalisoli</name>
    <dbReference type="NCBI Taxonomy" id="3028235"/>
    <lineage>
        <taxon>Bacteria</taxon>
        <taxon>Pseudomonadati</taxon>
        <taxon>Pseudomonadota</taxon>
        <taxon>Alphaproteobacteria</taxon>
        <taxon>Rhodobacterales</taxon>
        <taxon>Paracoccaceae</taxon>
        <taxon>Roseinatronobacter</taxon>
    </lineage>
</organism>
<evidence type="ECO:0000256" key="3">
    <source>
        <dbReference type="ARBA" id="ARBA00022490"/>
    </source>
</evidence>
<evidence type="ECO:0000259" key="10">
    <source>
        <dbReference type="Pfam" id="PF07687"/>
    </source>
</evidence>
<dbReference type="PANTHER" id="PTHR43808">
    <property type="entry name" value="ACETYLORNITHINE DEACETYLASE"/>
    <property type="match status" value="1"/>
</dbReference>
<keyword evidence="6" id="KW-0479">Metal-binding</keyword>
<evidence type="ECO:0000256" key="8">
    <source>
        <dbReference type="ARBA" id="ARBA00022833"/>
    </source>
</evidence>
<evidence type="ECO:0000256" key="2">
    <source>
        <dbReference type="ARBA" id="ARBA00005691"/>
    </source>
</evidence>
<comment type="cofactor">
    <cofactor evidence="1">
        <name>Zn(2+)</name>
        <dbReference type="ChEBI" id="CHEBI:29105"/>
    </cofactor>
</comment>
<dbReference type="NCBIfam" id="NF005710">
    <property type="entry name" value="PRK07522.1"/>
    <property type="match status" value="1"/>
</dbReference>
<evidence type="ECO:0000256" key="1">
    <source>
        <dbReference type="ARBA" id="ARBA00001947"/>
    </source>
</evidence>
<gene>
    <name evidence="11" type="primary">argE</name>
    <name evidence="11" type="ORF">PUT78_14210</name>
</gene>
<reference evidence="11" key="1">
    <citation type="submission" date="2023-02" db="EMBL/GenBank/DDBJ databases">
        <title>Description of Roseinatronobacter alkalisoli sp. nov., an alkaliphilic bacerium isolated from soda soil.</title>
        <authorList>
            <person name="Wei W."/>
        </authorList>
    </citation>
    <scope>NUCLEOTIDE SEQUENCE</scope>
    <source>
        <strain evidence="11">HJB301</strain>
    </source>
</reference>
<dbReference type="SUPFAM" id="SSF55031">
    <property type="entry name" value="Bacterial exopeptidase dimerisation domain"/>
    <property type="match status" value="1"/>
</dbReference>
<keyword evidence="5" id="KW-0028">Amino-acid biosynthesis</keyword>
<dbReference type="SUPFAM" id="SSF53187">
    <property type="entry name" value="Zn-dependent exopeptidases"/>
    <property type="match status" value="1"/>
</dbReference>
<dbReference type="PROSITE" id="PS00759">
    <property type="entry name" value="ARGE_DAPE_CPG2_2"/>
    <property type="match status" value="1"/>
</dbReference>
<keyword evidence="4" id="KW-0055">Arginine biosynthesis</keyword>
<keyword evidence="12" id="KW-1185">Reference proteome</keyword>
<dbReference type="InterPro" id="IPR010169">
    <property type="entry name" value="AcOrn-deacetyl"/>
</dbReference>
<dbReference type="InterPro" id="IPR002933">
    <property type="entry name" value="Peptidase_M20"/>
</dbReference>
<dbReference type="Pfam" id="PF07687">
    <property type="entry name" value="M20_dimer"/>
    <property type="match status" value="1"/>
</dbReference>
<keyword evidence="3" id="KW-0963">Cytoplasm</keyword>
<proteinExistence type="inferred from homology"/>
<dbReference type="EMBL" id="JAQZSM010000013">
    <property type="protein sequence ID" value="MDD7972257.1"/>
    <property type="molecule type" value="Genomic_DNA"/>
</dbReference>
<dbReference type="Pfam" id="PF01546">
    <property type="entry name" value="Peptidase_M20"/>
    <property type="match status" value="1"/>
</dbReference>